<evidence type="ECO:0000259" key="1">
    <source>
        <dbReference type="PROSITE" id="PS50911"/>
    </source>
</evidence>
<reference evidence="3" key="1">
    <citation type="submission" date="2016-10" db="EMBL/GenBank/DDBJ databases">
        <authorList>
            <person name="Varghese N."/>
            <person name="Submissions S."/>
        </authorList>
    </citation>
    <scope>NUCLEOTIDE SEQUENCE [LARGE SCALE GENOMIC DNA]</scope>
    <source>
        <strain evidence="3">IMMIB L-1606</strain>
    </source>
</reference>
<dbReference type="Proteomes" id="UP000198751">
    <property type="component" value="Chromosome I"/>
</dbReference>
<evidence type="ECO:0000313" key="2">
    <source>
        <dbReference type="EMBL" id="SDT42470.1"/>
    </source>
</evidence>
<organism evidence="2 3">
    <name type="scientific">Pseudarthrobacter equi</name>
    <dbReference type="NCBI Taxonomy" id="728066"/>
    <lineage>
        <taxon>Bacteria</taxon>
        <taxon>Bacillati</taxon>
        <taxon>Actinomycetota</taxon>
        <taxon>Actinomycetes</taxon>
        <taxon>Micrococcales</taxon>
        <taxon>Micrococcaceae</taxon>
        <taxon>Pseudarthrobacter</taxon>
    </lineage>
</organism>
<dbReference type="InterPro" id="IPR007921">
    <property type="entry name" value="CHAP_dom"/>
</dbReference>
<proteinExistence type="predicted"/>
<sequence>MGRHVAVRKKRPIRNSLVASVAVALIFGVAATAFPAVSAPVEQPLTAEIQLQPIVAPVGVSVPFERPVVTTVAAPIPVDDGRMSLAQFIAKYEHTYQVLPGYSTAECMALFSHYNYQLVHGDAYSAPGAQDVWLSNTWSAYDRIDASQPARRGDVVLWSGSFGAYQGGGYGHVGIVLEDHGGTLLALSQNPTPIVRLELSKYGVLGYLRPHNLKQ</sequence>
<dbReference type="InterPro" id="IPR038765">
    <property type="entry name" value="Papain-like_cys_pep_sf"/>
</dbReference>
<dbReference type="EMBL" id="LT629779">
    <property type="protein sequence ID" value="SDT42470.1"/>
    <property type="molecule type" value="Genomic_DNA"/>
</dbReference>
<feature type="domain" description="Peptidase C51" evidence="1">
    <location>
        <begin position="82"/>
        <end position="209"/>
    </location>
</feature>
<dbReference type="AlphaFoldDB" id="A0A1H2A915"/>
<dbReference type="PROSITE" id="PS50911">
    <property type="entry name" value="CHAP"/>
    <property type="match status" value="1"/>
</dbReference>
<dbReference type="Pfam" id="PF05257">
    <property type="entry name" value="CHAP"/>
    <property type="match status" value="1"/>
</dbReference>
<accession>A0A1H2A915</accession>
<name>A0A1H2A915_9MICC</name>
<keyword evidence="3" id="KW-1185">Reference proteome</keyword>
<dbReference type="Gene3D" id="3.90.1720.10">
    <property type="entry name" value="endopeptidase domain like (from Nostoc punctiforme)"/>
    <property type="match status" value="1"/>
</dbReference>
<dbReference type="SUPFAM" id="SSF54001">
    <property type="entry name" value="Cysteine proteinases"/>
    <property type="match status" value="1"/>
</dbReference>
<protein>
    <submittedName>
        <fullName evidence="2">CHAP domain-containing protein</fullName>
    </submittedName>
</protein>
<evidence type="ECO:0000313" key="3">
    <source>
        <dbReference type="Proteomes" id="UP000198751"/>
    </source>
</evidence>
<gene>
    <name evidence="2" type="ORF">SAMN04489743_2855</name>
</gene>